<evidence type="ECO:0000256" key="3">
    <source>
        <dbReference type="ARBA" id="ARBA00023163"/>
    </source>
</evidence>
<dbReference type="Proteomes" id="UP000199331">
    <property type="component" value="Unassembled WGS sequence"/>
</dbReference>
<keyword evidence="5" id="KW-0418">Kinase</keyword>
<dbReference type="AlphaFoldDB" id="A0A1I5PDF0"/>
<dbReference type="InterPro" id="IPR018490">
    <property type="entry name" value="cNMP-bd_dom_sf"/>
</dbReference>
<evidence type="ECO:0000256" key="2">
    <source>
        <dbReference type="ARBA" id="ARBA00023125"/>
    </source>
</evidence>
<dbReference type="GO" id="GO:0003677">
    <property type="term" value="F:DNA binding"/>
    <property type="evidence" value="ECO:0007669"/>
    <property type="project" value="UniProtKB-KW"/>
</dbReference>
<dbReference type="InterPro" id="IPR036390">
    <property type="entry name" value="WH_DNA-bd_sf"/>
</dbReference>
<organism evidence="5 6">
    <name type="scientific">Qipengyuania nanhaisediminis</name>
    <dbReference type="NCBI Taxonomy" id="604088"/>
    <lineage>
        <taxon>Bacteria</taxon>
        <taxon>Pseudomonadati</taxon>
        <taxon>Pseudomonadota</taxon>
        <taxon>Alphaproteobacteria</taxon>
        <taxon>Sphingomonadales</taxon>
        <taxon>Erythrobacteraceae</taxon>
        <taxon>Qipengyuania</taxon>
    </lineage>
</organism>
<dbReference type="InterPro" id="IPR014710">
    <property type="entry name" value="RmlC-like_jellyroll"/>
</dbReference>
<dbReference type="Gene3D" id="1.10.10.10">
    <property type="entry name" value="Winged helix-like DNA-binding domain superfamily/Winged helix DNA-binding domain"/>
    <property type="match status" value="1"/>
</dbReference>
<dbReference type="InterPro" id="IPR012318">
    <property type="entry name" value="HTH_CRP"/>
</dbReference>
<name>A0A1I5PDF0_9SPHN</name>
<dbReference type="InterPro" id="IPR000595">
    <property type="entry name" value="cNMP-bd_dom"/>
</dbReference>
<dbReference type="OrthoDB" id="6155297at2"/>
<dbReference type="SUPFAM" id="SSF46785">
    <property type="entry name" value="Winged helix' DNA-binding domain"/>
    <property type="match status" value="1"/>
</dbReference>
<evidence type="ECO:0000313" key="5">
    <source>
        <dbReference type="EMBL" id="SFP31516.1"/>
    </source>
</evidence>
<keyword evidence="3" id="KW-0804">Transcription</keyword>
<dbReference type="EMBL" id="FOWZ01000004">
    <property type="protein sequence ID" value="SFP31516.1"/>
    <property type="molecule type" value="Genomic_DNA"/>
</dbReference>
<proteinExistence type="predicted"/>
<dbReference type="Gene3D" id="2.60.120.10">
    <property type="entry name" value="Jelly Rolls"/>
    <property type="match status" value="1"/>
</dbReference>
<evidence type="ECO:0000313" key="6">
    <source>
        <dbReference type="Proteomes" id="UP000199331"/>
    </source>
</evidence>
<dbReference type="SUPFAM" id="SSF51206">
    <property type="entry name" value="cAMP-binding domain-like"/>
    <property type="match status" value="1"/>
</dbReference>
<dbReference type="GO" id="GO:0016301">
    <property type="term" value="F:kinase activity"/>
    <property type="evidence" value="ECO:0007669"/>
    <property type="project" value="UniProtKB-KW"/>
</dbReference>
<dbReference type="InterPro" id="IPR036388">
    <property type="entry name" value="WH-like_DNA-bd_sf"/>
</dbReference>
<keyword evidence="5" id="KW-0808">Transferase</keyword>
<keyword evidence="6" id="KW-1185">Reference proteome</keyword>
<dbReference type="GO" id="GO:0006355">
    <property type="term" value="P:regulation of DNA-templated transcription"/>
    <property type="evidence" value="ECO:0007669"/>
    <property type="project" value="InterPro"/>
</dbReference>
<dbReference type="Pfam" id="PF13545">
    <property type="entry name" value="HTH_Crp_2"/>
    <property type="match status" value="1"/>
</dbReference>
<sequence length="257" mass="29271">MHATTDKVRAVRYPLTGDFLAGRLRQNLRSEDLTYIENLVESVEEHGDGTCILERGARTECSTILIEGYVFRTIESGGKRFITGVHLPGDFIDLHGFALKRLDHNVVAAGKVRVGCVSHATLRRVMMDRPGVARAMWFATLLDAAIHRKWIQTLEQLDAPRRIAHLYAELRTRLELIGRVNSRALRTPFTQFDMADMCGVSAIHANRAVGKLKEMEIAEIRRGDLYTDDWDLLKKFARFDPDYLYGEGPLKLEDDWD</sequence>
<dbReference type="CDD" id="cd00038">
    <property type="entry name" value="CAP_ED"/>
    <property type="match status" value="1"/>
</dbReference>
<evidence type="ECO:0000256" key="1">
    <source>
        <dbReference type="ARBA" id="ARBA00023015"/>
    </source>
</evidence>
<evidence type="ECO:0000259" key="4">
    <source>
        <dbReference type="Pfam" id="PF13545"/>
    </source>
</evidence>
<protein>
    <submittedName>
        <fullName evidence="5">cAMP-binding domain of CRP or a regulatory subunit of cAMP-dependent protein kinases</fullName>
    </submittedName>
</protein>
<accession>A0A1I5PDF0</accession>
<feature type="domain" description="HTH crp-type" evidence="4">
    <location>
        <begin position="162"/>
        <end position="235"/>
    </location>
</feature>
<keyword evidence="2" id="KW-0238">DNA-binding</keyword>
<dbReference type="STRING" id="604088.SAMN04488060_2298"/>
<reference evidence="6" key="1">
    <citation type="submission" date="2016-10" db="EMBL/GenBank/DDBJ databases">
        <authorList>
            <person name="Varghese N."/>
            <person name="Submissions S."/>
        </authorList>
    </citation>
    <scope>NUCLEOTIDE SEQUENCE [LARGE SCALE GENOMIC DNA]</scope>
    <source>
        <strain evidence="6">CGMCC 1.7715</strain>
    </source>
</reference>
<gene>
    <name evidence="5" type="ORF">SAMN04488060_2298</name>
</gene>
<keyword evidence="1" id="KW-0805">Transcription regulation</keyword>